<evidence type="ECO:0000256" key="1">
    <source>
        <dbReference type="SAM" id="MobiDB-lite"/>
    </source>
</evidence>
<gene>
    <name evidence="2" type="ORF">AVDCRST_MAG68-2469</name>
</gene>
<evidence type="ECO:0000313" key="2">
    <source>
        <dbReference type="EMBL" id="CAA9331086.1"/>
    </source>
</evidence>
<dbReference type="AlphaFoldDB" id="A0A6J4LFJ9"/>
<dbReference type="EMBL" id="CADCTW010000121">
    <property type="protein sequence ID" value="CAA9331086.1"/>
    <property type="molecule type" value="Genomic_DNA"/>
</dbReference>
<sequence length="171" mass="18263">MTVTRARAPSWITHTWISSAAEPVPAPVPPPPPPAAVVQPQPAPPAPAAEEIQVCVIQDGALARVTVTRDPVSGDTTVRGVPFGQAFPDTGLAGNAAWYTADEPITFQGRRFVKFGGERVLDVGQVERAGEFRGVPLFAPPGVRTDVVYVPVRQGCEFQPYAVELKTGRIR</sequence>
<proteinExistence type="predicted"/>
<accession>A0A6J4LFJ9</accession>
<protein>
    <submittedName>
        <fullName evidence="2">Uncharacterized protein</fullName>
    </submittedName>
</protein>
<reference evidence="2" key="1">
    <citation type="submission" date="2020-02" db="EMBL/GenBank/DDBJ databases">
        <authorList>
            <person name="Meier V. D."/>
        </authorList>
    </citation>
    <scope>NUCLEOTIDE SEQUENCE</scope>
    <source>
        <strain evidence="2">AVDCRST_MAG68</strain>
    </source>
</reference>
<feature type="compositionally biased region" description="Pro residues" evidence="1">
    <location>
        <begin position="24"/>
        <end position="45"/>
    </location>
</feature>
<organism evidence="2">
    <name type="scientific">uncultured Gemmatimonadota bacterium</name>
    <dbReference type="NCBI Taxonomy" id="203437"/>
    <lineage>
        <taxon>Bacteria</taxon>
        <taxon>Pseudomonadati</taxon>
        <taxon>Gemmatimonadota</taxon>
        <taxon>environmental samples</taxon>
    </lineage>
</organism>
<feature type="region of interest" description="Disordered" evidence="1">
    <location>
        <begin position="23"/>
        <end position="45"/>
    </location>
</feature>
<name>A0A6J4LFJ9_9BACT</name>